<evidence type="ECO:0000256" key="1">
    <source>
        <dbReference type="ARBA" id="ARBA00003701"/>
    </source>
</evidence>
<dbReference type="EMBL" id="JAHRIN010060535">
    <property type="protein sequence ID" value="MEQ2212889.1"/>
    <property type="molecule type" value="Genomic_DNA"/>
</dbReference>
<comment type="similarity">
    <text evidence="4">Belongs to the MAPEG family.</text>
</comment>
<comment type="function">
    <text evidence="1">Conjugation of reduced glutathione to a wide number of exogenous and endogenous hydrophobic electrophiles.</text>
</comment>
<feature type="transmembrane region" description="Helical" evidence="17">
    <location>
        <begin position="35"/>
        <end position="52"/>
    </location>
</feature>
<dbReference type="InterPro" id="IPR040162">
    <property type="entry name" value="MGST1-like"/>
</dbReference>
<evidence type="ECO:0000256" key="13">
    <source>
        <dbReference type="ARBA" id="ARBA00023136"/>
    </source>
</evidence>
<evidence type="ECO:0000256" key="8">
    <source>
        <dbReference type="ARBA" id="ARBA00022787"/>
    </source>
</evidence>
<accession>A0ABV0RXJ3</accession>
<comment type="caution">
    <text evidence="18">The sequence shown here is derived from an EMBL/GenBank/DDBJ whole genome shotgun (WGS) entry which is preliminary data.</text>
</comment>
<keyword evidence="12" id="KW-0496">Mitochondrion</keyword>
<feature type="transmembrane region" description="Helical" evidence="17">
    <location>
        <begin position="86"/>
        <end position="104"/>
    </location>
</feature>
<comment type="subcellular location">
    <subcellularLocation>
        <location evidence="3">Endoplasmic reticulum membrane</location>
        <topology evidence="3">Multi-pass membrane protein</topology>
    </subcellularLocation>
    <subcellularLocation>
        <location evidence="2">Mitochondrion outer membrane</location>
    </subcellularLocation>
</comment>
<dbReference type="Pfam" id="PF01124">
    <property type="entry name" value="MAPEG"/>
    <property type="match status" value="1"/>
</dbReference>
<keyword evidence="7 17" id="KW-0812">Transmembrane</keyword>
<dbReference type="Gene3D" id="1.20.120.550">
    <property type="entry name" value="Membrane associated eicosanoid/glutathione metabolism-like domain"/>
    <property type="match status" value="1"/>
</dbReference>
<feature type="transmembrane region" description="Helical" evidence="17">
    <location>
        <begin position="6"/>
        <end position="28"/>
    </location>
</feature>
<evidence type="ECO:0000256" key="5">
    <source>
        <dbReference type="ARBA" id="ARBA00012452"/>
    </source>
</evidence>
<evidence type="ECO:0000256" key="16">
    <source>
        <dbReference type="ARBA" id="ARBA00049385"/>
    </source>
</evidence>
<evidence type="ECO:0000313" key="18">
    <source>
        <dbReference type="EMBL" id="MEQ2212889.1"/>
    </source>
</evidence>
<comment type="catalytic activity">
    <reaction evidence="16">
        <text>RX + glutathione = an S-substituted glutathione + a halide anion + H(+)</text>
        <dbReference type="Rhea" id="RHEA:16437"/>
        <dbReference type="ChEBI" id="CHEBI:15378"/>
        <dbReference type="ChEBI" id="CHEBI:16042"/>
        <dbReference type="ChEBI" id="CHEBI:17792"/>
        <dbReference type="ChEBI" id="CHEBI:57925"/>
        <dbReference type="ChEBI" id="CHEBI:90779"/>
        <dbReference type="EC" id="2.5.1.18"/>
    </reaction>
    <physiologicalReaction direction="left-to-right" evidence="16">
        <dbReference type="Rhea" id="RHEA:16438"/>
    </physiologicalReaction>
</comment>
<dbReference type="InterPro" id="IPR001129">
    <property type="entry name" value="Membr-assoc_MAPEG"/>
</dbReference>
<evidence type="ECO:0000256" key="7">
    <source>
        <dbReference type="ARBA" id="ARBA00022692"/>
    </source>
</evidence>
<evidence type="ECO:0000256" key="12">
    <source>
        <dbReference type="ARBA" id="ARBA00023128"/>
    </source>
</evidence>
<protein>
    <recommendedName>
        <fullName evidence="15">Microsomal glutathione S-transferase 1</fullName>
        <ecNumber evidence="5">2.5.1.18</ecNumber>
    </recommendedName>
</protein>
<comment type="subunit">
    <text evidence="14">Homotrimer; The trimer binds only one molecule of glutathione.</text>
</comment>
<keyword evidence="19" id="KW-1185">Reference proteome</keyword>
<evidence type="ECO:0000256" key="14">
    <source>
        <dbReference type="ARBA" id="ARBA00038540"/>
    </source>
</evidence>
<dbReference type="SUPFAM" id="SSF161084">
    <property type="entry name" value="MAPEG domain-like"/>
    <property type="match status" value="1"/>
</dbReference>
<keyword evidence="6" id="KW-0808">Transferase</keyword>
<evidence type="ECO:0000256" key="11">
    <source>
        <dbReference type="ARBA" id="ARBA00022990"/>
    </source>
</evidence>
<dbReference type="Proteomes" id="UP001434883">
    <property type="component" value="Unassembled WGS sequence"/>
</dbReference>
<keyword evidence="8" id="KW-1000">Mitochondrion outer membrane</keyword>
<keyword evidence="9" id="KW-0256">Endoplasmic reticulum</keyword>
<evidence type="ECO:0000256" key="2">
    <source>
        <dbReference type="ARBA" id="ARBA00004294"/>
    </source>
</evidence>
<name>A0ABV0RXJ3_9TELE</name>
<keyword evidence="13 17" id="KW-0472">Membrane</keyword>
<evidence type="ECO:0000256" key="10">
    <source>
        <dbReference type="ARBA" id="ARBA00022989"/>
    </source>
</evidence>
<dbReference type="PANTHER" id="PTHR10689:SF6">
    <property type="entry name" value="MICROSOMAL GLUTATHIONE S-TRANSFERASE 1"/>
    <property type="match status" value="1"/>
</dbReference>
<dbReference type="InterPro" id="IPR023352">
    <property type="entry name" value="MAPEG-like_dom_sf"/>
</dbReference>
<evidence type="ECO:0000256" key="9">
    <source>
        <dbReference type="ARBA" id="ARBA00022824"/>
    </source>
</evidence>
<gene>
    <name evidence="18" type="primary">MGST1</name>
    <name evidence="18" type="ORF">XENOCAPTIV_006484</name>
</gene>
<sequence>LTSCCLMFLVCWINIYHIRDFLIAFLSCRCHYNDLENIIPFFFIGLLYALSGPELSSALLHFRIFTAARIFHSFAYILVLPQPSRAISYFLGMLVTFSMAYSLLSKVFFL</sequence>
<evidence type="ECO:0000256" key="6">
    <source>
        <dbReference type="ARBA" id="ARBA00022679"/>
    </source>
</evidence>
<keyword evidence="10 17" id="KW-1133">Transmembrane helix</keyword>
<evidence type="ECO:0000256" key="3">
    <source>
        <dbReference type="ARBA" id="ARBA00004477"/>
    </source>
</evidence>
<evidence type="ECO:0000256" key="15">
    <source>
        <dbReference type="ARBA" id="ARBA00039397"/>
    </source>
</evidence>
<evidence type="ECO:0000256" key="17">
    <source>
        <dbReference type="SAM" id="Phobius"/>
    </source>
</evidence>
<proteinExistence type="inferred from homology"/>
<dbReference type="PANTHER" id="PTHR10689">
    <property type="entry name" value="MICROSOMAL GLUTATHIONE S-TRANSFERASE 1"/>
    <property type="match status" value="1"/>
</dbReference>
<feature type="non-terminal residue" evidence="18">
    <location>
        <position position="1"/>
    </location>
</feature>
<keyword evidence="11" id="KW-0007">Acetylation</keyword>
<evidence type="ECO:0000256" key="4">
    <source>
        <dbReference type="ARBA" id="ARBA00010459"/>
    </source>
</evidence>
<dbReference type="EC" id="2.5.1.18" evidence="5"/>
<organism evidence="18 19">
    <name type="scientific">Xenoophorus captivus</name>
    <dbReference type="NCBI Taxonomy" id="1517983"/>
    <lineage>
        <taxon>Eukaryota</taxon>
        <taxon>Metazoa</taxon>
        <taxon>Chordata</taxon>
        <taxon>Craniata</taxon>
        <taxon>Vertebrata</taxon>
        <taxon>Euteleostomi</taxon>
        <taxon>Actinopterygii</taxon>
        <taxon>Neopterygii</taxon>
        <taxon>Teleostei</taxon>
        <taxon>Neoteleostei</taxon>
        <taxon>Acanthomorphata</taxon>
        <taxon>Ovalentaria</taxon>
        <taxon>Atherinomorphae</taxon>
        <taxon>Cyprinodontiformes</taxon>
        <taxon>Goodeidae</taxon>
        <taxon>Xenoophorus</taxon>
    </lineage>
</organism>
<reference evidence="18 19" key="1">
    <citation type="submission" date="2021-06" db="EMBL/GenBank/DDBJ databases">
        <authorList>
            <person name="Palmer J.M."/>
        </authorList>
    </citation>
    <scope>NUCLEOTIDE SEQUENCE [LARGE SCALE GENOMIC DNA]</scope>
    <source>
        <strain evidence="18 19">XC_2019</strain>
        <tissue evidence="18">Muscle</tissue>
    </source>
</reference>
<evidence type="ECO:0000313" key="19">
    <source>
        <dbReference type="Proteomes" id="UP001434883"/>
    </source>
</evidence>